<dbReference type="InterPro" id="IPR003439">
    <property type="entry name" value="ABC_transporter-like_ATP-bd"/>
</dbReference>
<dbReference type="Proteomes" id="UP001222770">
    <property type="component" value="Unassembled WGS sequence"/>
</dbReference>
<sequence>MDTTIPAPEFSSGAAVLRAAVPRRRLAGVIALMVLTTLTEGIGLVLLVPLLAVLTGNAGALPGPARALLGLAQRAGLPPAPGALLCVFVGLVAFRAIANYARKIAAERLGYVLVDTLRTRAFHLLLGARWQVLSAMRQSDNAALLITNVDRIGFAFDQILRAGAAAVTLAGAGITAMLLAPAGAGLTLLAYKGLRRRAGHLGEVLGRAYDDVHARTQESLGALRLIKSLGAESRVERDYAETFAELRRAQLAYSRSHGRGQGVLQVAGAAALAGSAWLAIERFHTSPAALLPLVALFVRALPALSSLQECWQEWLHGRSALDETATLMATLAAVQEPRAVSDPDPVPLAPASTIAVERVTFHHPGRPEPVLDALTLELPVATTTALTGPSGAGKSTLADVFGALLLPESGTLMLDGAALPPQDLPRWRASVAYVQQEPLLFHTSIRENLLWARPDASEAELHAALADAAAQFVHALPQGLDTLVGDRGAWLSGGERQRIALARALLRRPALLILDEPTSALDAENEALIAAALQGLRGKLTILLIAHRGALAEVADRVVVLSRGIVAPA</sequence>
<dbReference type="InterPro" id="IPR036640">
    <property type="entry name" value="ABC1_TM_sf"/>
</dbReference>
<evidence type="ECO:0000256" key="6">
    <source>
        <dbReference type="ARBA" id="ARBA00023136"/>
    </source>
</evidence>
<dbReference type="PANTHER" id="PTHR24221">
    <property type="entry name" value="ATP-BINDING CASSETTE SUB-FAMILY B"/>
    <property type="match status" value="1"/>
</dbReference>
<dbReference type="RefSeq" id="WP_277276234.1">
    <property type="nucleotide sequence ID" value="NZ_JAROCY010000005.1"/>
</dbReference>
<keyword evidence="11" id="KW-1185">Reference proteome</keyword>
<keyword evidence="5 7" id="KW-1133">Transmembrane helix</keyword>
<keyword evidence="4 10" id="KW-0067">ATP-binding</keyword>
<protein>
    <submittedName>
        <fullName evidence="10">ABC transporter ATP-binding protein</fullName>
    </submittedName>
</protein>
<gene>
    <name evidence="10" type="ORF">POM99_07270</name>
</gene>
<dbReference type="PROSITE" id="PS00211">
    <property type="entry name" value="ABC_TRANSPORTER_1"/>
    <property type="match status" value="1"/>
</dbReference>
<dbReference type="Pfam" id="PF00005">
    <property type="entry name" value="ABC_tran"/>
    <property type="match status" value="1"/>
</dbReference>
<evidence type="ECO:0000256" key="2">
    <source>
        <dbReference type="ARBA" id="ARBA00022692"/>
    </source>
</evidence>
<dbReference type="Pfam" id="PF00664">
    <property type="entry name" value="ABC_membrane"/>
    <property type="match status" value="1"/>
</dbReference>
<keyword evidence="3" id="KW-0547">Nucleotide-binding</keyword>
<evidence type="ECO:0000259" key="9">
    <source>
        <dbReference type="PROSITE" id="PS50929"/>
    </source>
</evidence>
<keyword evidence="10" id="KW-0378">Hydrolase</keyword>
<dbReference type="PANTHER" id="PTHR24221:SF632">
    <property type="entry name" value="ATP-DEPENDENT LIPID A-CORE FLIPPASE"/>
    <property type="match status" value="1"/>
</dbReference>
<feature type="domain" description="ABC transporter" evidence="8">
    <location>
        <begin position="354"/>
        <end position="569"/>
    </location>
</feature>
<dbReference type="GO" id="GO:0005524">
    <property type="term" value="F:ATP binding"/>
    <property type="evidence" value="ECO:0007669"/>
    <property type="project" value="UniProtKB-KW"/>
</dbReference>
<evidence type="ECO:0000256" key="5">
    <source>
        <dbReference type="ARBA" id="ARBA00022989"/>
    </source>
</evidence>
<dbReference type="PROSITE" id="PS50929">
    <property type="entry name" value="ABC_TM1F"/>
    <property type="match status" value="1"/>
</dbReference>
<feature type="transmembrane region" description="Helical" evidence="7">
    <location>
        <begin position="164"/>
        <end position="191"/>
    </location>
</feature>
<dbReference type="InterPro" id="IPR027417">
    <property type="entry name" value="P-loop_NTPase"/>
</dbReference>
<reference evidence="10 11" key="1">
    <citation type="submission" date="2023-03" db="EMBL/GenBank/DDBJ databases">
        <title>Novosphingobium cyanobacteriorum sp. nov., isolated from a eutrophic reservoir during the Microcystis bloom period.</title>
        <authorList>
            <person name="Kang M."/>
            <person name="Le V."/>
            <person name="Ko S.-R."/>
            <person name="Lee S.-A."/>
            <person name="Ahn C.-Y."/>
        </authorList>
    </citation>
    <scope>NUCLEOTIDE SEQUENCE [LARGE SCALE GENOMIC DNA]</scope>
    <source>
        <strain evidence="10 11">HBC54</strain>
    </source>
</reference>
<organism evidence="10 11">
    <name type="scientific">Novosphingobium cyanobacteriorum</name>
    <dbReference type="NCBI Taxonomy" id="3024215"/>
    <lineage>
        <taxon>Bacteria</taxon>
        <taxon>Pseudomonadati</taxon>
        <taxon>Pseudomonadota</taxon>
        <taxon>Alphaproteobacteria</taxon>
        <taxon>Sphingomonadales</taxon>
        <taxon>Sphingomonadaceae</taxon>
        <taxon>Novosphingobium</taxon>
    </lineage>
</organism>
<proteinExistence type="predicted"/>
<name>A0ABT6CGD7_9SPHN</name>
<dbReference type="Gene3D" id="3.40.50.300">
    <property type="entry name" value="P-loop containing nucleotide triphosphate hydrolases"/>
    <property type="match status" value="1"/>
</dbReference>
<dbReference type="InterPro" id="IPR017871">
    <property type="entry name" value="ABC_transporter-like_CS"/>
</dbReference>
<dbReference type="InterPro" id="IPR003593">
    <property type="entry name" value="AAA+_ATPase"/>
</dbReference>
<evidence type="ECO:0000256" key="1">
    <source>
        <dbReference type="ARBA" id="ARBA00004651"/>
    </source>
</evidence>
<keyword evidence="2 7" id="KW-0812">Transmembrane</keyword>
<feature type="domain" description="ABC transmembrane type-1" evidence="9">
    <location>
        <begin position="27"/>
        <end position="316"/>
    </location>
</feature>
<dbReference type="InterPro" id="IPR011527">
    <property type="entry name" value="ABC1_TM_dom"/>
</dbReference>
<accession>A0ABT6CGD7</accession>
<dbReference type="PROSITE" id="PS50893">
    <property type="entry name" value="ABC_TRANSPORTER_2"/>
    <property type="match status" value="1"/>
</dbReference>
<feature type="transmembrane region" description="Helical" evidence="7">
    <location>
        <begin position="75"/>
        <end position="97"/>
    </location>
</feature>
<evidence type="ECO:0000256" key="3">
    <source>
        <dbReference type="ARBA" id="ARBA00022741"/>
    </source>
</evidence>
<dbReference type="InterPro" id="IPR039421">
    <property type="entry name" value="Type_1_exporter"/>
</dbReference>
<dbReference type="SUPFAM" id="SSF90123">
    <property type="entry name" value="ABC transporter transmembrane region"/>
    <property type="match status" value="1"/>
</dbReference>
<keyword evidence="10" id="KW-0347">Helicase</keyword>
<evidence type="ECO:0000259" key="8">
    <source>
        <dbReference type="PROSITE" id="PS50893"/>
    </source>
</evidence>
<dbReference type="SMART" id="SM00382">
    <property type="entry name" value="AAA"/>
    <property type="match status" value="1"/>
</dbReference>
<dbReference type="GO" id="GO:0004386">
    <property type="term" value="F:helicase activity"/>
    <property type="evidence" value="ECO:0007669"/>
    <property type="project" value="UniProtKB-KW"/>
</dbReference>
<evidence type="ECO:0000256" key="7">
    <source>
        <dbReference type="SAM" id="Phobius"/>
    </source>
</evidence>
<evidence type="ECO:0000313" key="10">
    <source>
        <dbReference type="EMBL" id="MDF8332995.1"/>
    </source>
</evidence>
<dbReference type="EMBL" id="JAROCY010000005">
    <property type="protein sequence ID" value="MDF8332995.1"/>
    <property type="molecule type" value="Genomic_DNA"/>
</dbReference>
<evidence type="ECO:0000256" key="4">
    <source>
        <dbReference type="ARBA" id="ARBA00022840"/>
    </source>
</evidence>
<keyword evidence="6 7" id="KW-0472">Membrane</keyword>
<dbReference type="SUPFAM" id="SSF52540">
    <property type="entry name" value="P-loop containing nucleoside triphosphate hydrolases"/>
    <property type="match status" value="1"/>
</dbReference>
<comment type="subcellular location">
    <subcellularLocation>
        <location evidence="1">Cell membrane</location>
        <topology evidence="1">Multi-pass membrane protein</topology>
    </subcellularLocation>
</comment>
<dbReference type="Gene3D" id="1.20.1560.10">
    <property type="entry name" value="ABC transporter type 1, transmembrane domain"/>
    <property type="match status" value="1"/>
</dbReference>
<comment type="caution">
    <text evidence="10">The sequence shown here is derived from an EMBL/GenBank/DDBJ whole genome shotgun (WGS) entry which is preliminary data.</text>
</comment>
<feature type="transmembrane region" description="Helical" evidence="7">
    <location>
        <begin position="26"/>
        <end position="55"/>
    </location>
</feature>
<evidence type="ECO:0000313" key="11">
    <source>
        <dbReference type="Proteomes" id="UP001222770"/>
    </source>
</evidence>